<dbReference type="Pfam" id="PF02558">
    <property type="entry name" value="ApbA"/>
    <property type="match status" value="1"/>
</dbReference>
<protein>
    <submittedName>
        <fullName evidence="2">2-dehydropantoate 2-reductase</fullName>
    </submittedName>
</protein>
<name>A0A1V4IK72_9CLOT</name>
<dbReference type="SUPFAM" id="SSF51735">
    <property type="entry name" value="NAD(P)-binding Rossmann-fold domains"/>
    <property type="match status" value="1"/>
</dbReference>
<dbReference type="Gene3D" id="3.40.50.720">
    <property type="entry name" value="NAD(P)-binding Rossmann-like Domain"/>
    <property type="match status" value="1"/>
</dbReference>
<dbReference type="OrthoDB" id="9793586at2"/>
<keyword evidence="3" id="KW-1185">Reference proteome</keyword>
<evidence type="ECO:0000259" key="1">
    <source>
        <dbReference type="Pfam" id="PF02558"/>
    </source>
</evidence>
<reference evidence="2 3" key="1">
    <citation type="submission" date="2017-03" db="EMBL/GenBank/DDBJ databases">
        <title>Genome sequence of Clostridium chromiireducens DSM 23318.</title>
        <authorList>
            <person name="Poehlein A."/>
            <person name="Daniel R."/>
        </authorList>
    </citation>
    <scope>NUCLEOTIDE SEQUENCE [LARGE SCALE GENOMIC DNA]</scope>
    <source>
        <strain evidence="2 3">DSM 23318</strain>
    </source>
</reference>
<gene>
    <name evidence="2" type="ORF">CLCHR_29950</name>
</gene>
<comment type="caution">
    <text evidence="2">The sequence shown here is derived from an EMBL/GenBank/DDBJ whole genome shotgun (WGS) entry which is preliminary data.</text>
</comment>
<proteinExistence type="predicted"/>
<dbReference type="RefSeq" id="WP_079440622.1">
    <property type="nucleotide sequence ID" value="NZ_MZGT01000041.1"/>
</dbReference>
<evidence type="ECO:0000313" key="3">
    <source>
        <dbReference type="Proteomes" id="UP000191056"/>
    </source>
</evidence>
<dbReference type="InterPro" id="IPR036291">
    <property type="entry name" value="NAD(P)-bd_dom_sf"/>
</dbReference>
<dbReference type="EMBL" id="MZGT01000041">
    <property type="protein sequence ID" value="OPJ60230.1"/>
    <property type="molecule type" value="Genomic_DNA"/>
</dbReference>
<dbReference type="Proteomes" id="UP000191056">
    <property type="component" value="Unassembled WGS sequence"/>
</dbReference>
<feature type="domain" description="Ketopantoate reductase N-terminal" evidence="1">
    <location>
        <begin position="3"/>
        <end position="114"/>
    </location>
</feature>
<accession>A0A1V4IK72</accession>
<dbReference type="AlphaFoldDB" id="A0A1V4IK72"/>
<organism evidence="2 3">
    <name type="scientific">Clostridium chromiireducens</name>
    <dbReference type="NCBI Taxonomy" id="225345"/>
    <lineage>
        <taxon>Bacteria</taxon>
        <taxon>Bacillati</taxon>
        <taxon>Bacillota</taxon>
        <taxon>Clostridia</taxon>
        <taxon>Eubacteriales</taxon>
        <taxon>Clostridiaceae</taxon>
        <taxon>Clostridium</taxon>
    </lineage>
</organism>
<evidence type="ECO:0000313" key="2">
    <source>
        <dbReference type="EMBL" id="OPJ60230.1"/>
    </source>
</evidence>
<dbReference type="InterPro" id="IPR013332">
    <property type="entry name" value="KPR_N"/>
</dbReference>
<dbReference type="STRING" id="225345.CLCHR_29950"/>
<sequence>MKILIIGRGVISTQYGWALEQAGNDVTFYVRPGRRDHYGDIVNLKILDGRKNKKGDSVNKAWKIKMIEELSSNHDFDLIMISVNHNQLSNVISYLEPRVNNSTVLLFNNIIDEPLDSIGSIPKEQVVWGFPGAGGSFINKNTLDGGFMKNIFMGFIDDSTNRNRYDKVNRLFKKAGFGISEKKDMRNWLWFHFISNASMMSAASKVGSLNNLFDSTNALKDFTLRLRELISLMDAKGSKVSALTNFAVNLPAGLVAFVMKLALAKGNLPREIMKSASGSESLKAESNVIFVSDTLAEARRLGTSIPRLESLDSPIYKQFL</sequence>